<evidence type="ECO:0000256" key="9">
    <source>
        <dbReference type="ARBA" id="ARBA00023173"/>
    </source>
</evidence>
<evidence type="ECO:0000256" key="13">
    <source>
        <dbReference type="RuleBase" id="RU361114"/>
    </source>
</evidence>
<comment type="function">
    <text evidence="13">Probable chloride channel.</text>
</comment>
<proteinExistence type="inferred from homology"/>
<evidence type="ECO:0000313" key="15">
    <source>
        <dbReference type="Proteomes" id="UP000591535"/>
    </source>
</evidence>
<feature type="transmembrane region" description="Helical" evidence="13">
    <location>
        <begin position="349"/>
        <end position="370"/>
    </location>
</feature>
<protein>
    <recommendedName>
        <fullName evidence="13">Protein tweety homolog</fullName>
    </recommendedName>
</protein>
<dbReference type="AlphaFoldDB" id="A0A7K8ZEE4"/>
<keyword evidence="12 13" id="KW-0407">Ion channel</keyword>
<dbReference type="PANTHER" id="PTHR12424">
    <property type="entry name" value="TWEETY-RELATED"/>
    <property type="match status" value="1"/>
</dbReference>
<evidence type="ECO:0000256" key="10">
    <source>
        <dbReference type="ARBA" id="ARBA00023180"/>
    </source>
</evidence>
<gene>
    <name evidence="14" type="primary">Ttyh2</name>
    <name evidence="14" type="ORF">GRAVAR_R02125</name>
</gene>
<keyword evidence="5 13" id="KW-0812">Transmembrane</keyword>
<dbReference type="Pfam" id="PF04906">
    <property type="entry name" value="Tweety"/>
    <property type="match status" value="1"/>
</dbReference>
<dbReference type="CDD" id="cd07912">
    <property type="entry name" value="Tweety_N"/>
    <property type="match status" value="1"/>
</dbReference>
<keyword evidence="7 13" id="KW-0406">Ion transport</keyword>
<evidence type="ECO:0000256" key="12">
    <source>
        <dbReference type="ARBA" id="ARBA00023303"/>
    </source>
</evidence>
<keyword evidence="4" id="KW-1003">Cell membrane</keyword>
<evidence type="ECO:0000256" key="4">
    <source>
        <dbReference type="ARBA" id="ARBA00022475"/>
    </source>
</evidence>
<evidence type="ECO:0000256" key="2">
    <source>
        <dbReference type="ARBA" id="ARBA00009849"/>
    </source>
</evidence>
<dbReference type="GO" id="GO:0005229">
    <property type="term" value="F:intracellularly calcium-gated chloride channel activity"/>
    <property type="evidence" value="ECO:0007669"/>
    <property type="project" value="TreeGrafter"/>
</dbReference>
<comment type="caution">
    <text evidence="14">The sequence shown here is derived from an EMBL/GenBank/DDBJ whole genome shotgun (WGS) entry which is preliminary data.</text>
</comment>
<feature type="non-terminal residue" evidence="14">
    <location>
        <position position="1"/>
    </location>
</feature>
<evidence type="ECO:0000256" key="5">
    <source>
        <dbReference type="ARBA" id="ARBA00022692"/>
    </source>
</evidence>
<dbReference type="GO" id="GO:0005886">
    <property type="term" value="C:plasma membrane"/>
    <property type="evidence" value="ECO:0007669"/>
    <property type="project" value="UniProtKB-SubCell"/>
</dbReference>
<sequence>PSQSLLFLGLGPAVCLGLNLLFLAVYLVCLCCCRREQDPDSKRPPSCCVTWMAVTAGLLCCAAVGVGFYGNSETNDGVFQLLYALDHANQTLVGIDSLVADTTLQMEGGLEQHLARLNEVLAPRGDYVQTLKLVEQLAGTIVLQLQGLPGWQGVSADLTVLSAHVAYVEYYRWLAYLLFFILVLTVCLLACLGLAKRSRCLLATMLCCGLLTLILSWASMAVDTAVAVGTSDFCVAPDKFIMNQTEDEISAAVAHYYLYCDQSLSNPFQQALTVFQRSLTTMQIQTQGLIQYALPLFPTAEKDLLEVQQLLNSSETSLHQLTALLDCRGLHKDYLDALIGICYDGVEGLLYLGLFSLLAAASFSTIICAAPRAWKQLTGRDRDYDDMDEEDPFNPQARRIAAHRPPRGQLRSFCSYSSSLGSQSSLHPPAQTVSNAPVSEYMNQAVLFGGNPRYENVPLIGRGSPPPTYSPSMRATYLSVTDERVRHRGDFPA</sequence>
<keyword evidence="6 13" id="KW-1133">Transmembrane helix</keyword>
<comment type="subcellular location">
    <subcellularLocation>
        <location evidence="1 13">Cell membrane</location>
        <topology evidence="1 13">Multi-pass membrane protein</topology>
    </subcellularLocation>
</comment>
<dbReference type="GO" id="GO:0072320">
    <property type="term" value="F:volume-sensitive chloride channel activity"/>
    <property type="evidence" value="ECO:0007669"/>
    <property type="project" value="TreeGrafter"/>
</dbReference>
<feature type="transmembrane region" description="Helical" evidence="13">
    <location>
        <begin position="201"/>
        <end position="222"/>
    </location>
</feature>
<evidence type="ECO:0000256" key="6">
    <source>
        <dbReference type="ARBA" id="ARBA00022989"/>
    </source>
</evidence>
<evidence type="ECO:0000256" key="8">
    <source>
        <dbReference type="ARBA" id="ARBA00023136"/>
    </source>
</evidence>
<keyword evidence="15" id="KW-1185">Reference proteome</keyword>
<evidence type="ECO:0000256" key="3">
    <source>
        <dbReference type="ARBA" id="ARBA00022448"/>
    </source>
</evidence>
<dbReference type="GO" id="GO:0034707">
    <property type="term" value="C:chloride channel complex"/>
    <property type="evidence" value="ECO:0007669"/>
    <property type="project" value="UniProtKB-UniRule"/>
</dbReference>
<evidence type="ECO:0000313" key="14">
    <source>
        <dbReference type="EMBL" id="NXG13858.1"/>
    </source>
</evidence>
<organism evidence="14 15">
    <name type="scientific">Grallaria varia</name>
    <name type="common">variegated antpitta</name>
    <dbReference type="NCBI Taxonomy" id="117165"/>
    <lineage>
        <taxon>Eukaryota</taxon>
        <taxon>Metazoa</taxon>
        <taxon>Chordata</taxon>
        <taxon>Craniata</taxon>
        <taxon>Vertebrata</taxon>
        <taxon>Euteleostomi</taxon>
        <taxon>Archelosauria</taxon>
        <taxon>Archosauria</taxon>
        <taxon>Dinosauria</taxon>
        <taxon>Saurischia</taxon>
        <taxon>Theropoda</taxon>
        <taxon>Coelurosauria</taxon>
        <taxon>Aves</taxon>
        <taxon>Neognathae</taxon>
        <taxon>Neoaves</taxon>
        <taxon>Telluraves</taxon>
        <taxon>Australaves</taxon>
        <taxon>Passeriformes</taxon>
        <taxon>Formicariidae</taxon>
        <taxon>Grallaria</taxon>
    </lineage>
</organism>
<name>A0A7K8ZEE4_9PASS</name>
<keyword evidence="8 13" id="KW-0472">Membrane</keyword>
<feature type="transmembrane region" description="Helical" evidence="13">
    <location>
        <begin position="6"/>
        <end position="28"/>
    </location>
</feature>
<dbReference type="InterPro" id="IPR006990">
    <property type="entry name" value="Tweety"/>
</dbReference>
<keyword evidence="10" id="KW-0325">Glycoprotein</keyword>
<reference evidence="14 15" key="1">
    <citation type="submission" date="2019-09" db="EMBL/GenBank/DDBJ databases">
        <title>Bird 10,000 Genomes (B10K) Project - Family phase.</title>
        <authorList>
            <person name="Zhang G."/>
        </authorList>
    </citation>
    <scope>NUCLEOTIDE SEQUENCE [LARGE SCALE GENOMIC DNA]</scope>
    <source>
        <strain evidence="14">B10K-DU-001-02</strain>
        <tissue evidence="14">Muscle</tissue>
    </source>
</reference>
<accession>A0A7K8ZEE4</accession>
<keyword evidence="11 13" id="KW-0868">Chloride</keyword>
<feature type="transmembrane region" description="Helical" evidence="13">
    <location>
        <begin position="173"/>
        <end position="194"/>
    </location>
</feature>
<keyword evidence="9 13" id="KW-0869">Chloride channel</keyword>
<dbReference type="PANTHER" id="PTHR12424:SF6">
    <property type="entry name" value="PROTEIN TWEETY HOMOLOG 2"/>
    <property type="match status" value="1"/>
</dbReference>
<evidence type="ECO:0000256" key="7">
    <source>
        <dbReference type="ARBA" id="ARBA00023065"/>
    </source>
</evidence>
<dbReference type="EMBL" id="VWZG01000791">
    <property type="protein sequence ID" value="NXG13858.1"/>
    <property type="molecule type" value="Genomic_DNA"/>
</dbReference>
<evidence type="ECO:0000256" key="11">
    <source>
        <dbReference type="ARBA" id="ARBA00023214"/>
    </source>
</evidence>
<evidence type="ECO:0000256" key="1">
    <source>
        <dbReference type="ARBA" id="ARBA00004651"/>
    </source>
</evidence>
<keyword evidence="3 13" id="KW-0813">Transport</keyword>
<feature type="transmembrane region" description="Helical" evidence="13">
    <location>
        <begin position="49"/>
        <end position="69"/>
    </location>
</feature>
<feature type="non-terminal residue" evidence="14">
    <location>
        <position position="493"/>
    </location>
</feature>
<comment type="similarity">
    <text evidence="2 13">Belongs to the tweety family.</text>
</comment>
<dbReference type="Proteomes" id="UP000591535">
    <property type="component" value="Unassembled WGS sequence"/>
</dbReference>